<evidence type="ECO:0000313" key="3">
    <source>
        <dbReference type="Proteomes" id="UP000054721"/>
    </source>
</evidence>
<feature type="region of interest" description="Disordered" evidence="1">
    <location>
        <begin position="43"/>
        <end position="74"/>
    </location>
</feature>
<gene>
    <name evidence="2" type="ORF">T02_3723</name>
</gene>
<accession>A0A0V1KUZ2</accession>
<dbReference type="OrthoDB" id="10434608at2759"/>
<reference evidence="2 3" key="1">
    <citation type="submission" date="2015-05" db="EMBL/GenBank/DDBJ databases">
        <title>Evolution of Trichinella species and genotypes.</title>
        <authorList>
            <person name="Korhonen P.K."/>
            <person name="Edoardo P."/>
            <person name="Giuseppe L.R."/>
            <person name="Gasser R.B."/>
        </authorList>
    </citation>
    <scope>NUCLEOTIDE SEQUENCE [LARGE SCALE GENOMIC DNA]</scope>
    <source>
        <strain evidence="2">ISS10</strain>
    </source>
</reference>
<protein>
    <submittedName>
        <fullName evidence="2">Uncharacterized protein</fullName>
    </submittedName>
</protein>
<dbReference type="EMBL" id="JYDW01000249">
    <property type="protein sequence ID" value="KRZ50796.1"/>
    <property type="molecule type" value="Genomic_DNA"/>
</dbReference>
<dbReference type="Proteomes" id="UP000054721">
    <property type="component" value="Unassembled WGS sequence"/>
</dbReference>
<comment type="caution">
    <text evidence="2">The sequence shown here is derived from an EMBL/GenBank/DDBJ whole genome shotgun (WGS) entry which is preliminary data.</text>
</comment>
<keyword evidence="3" id="KW-1185">Reference proteome</keyword>
<sequence length="74" mass="8372">MQLTSKKNPTFPLDLLDIDSECQVAREEETVRSTGSRLRVDWTSCGAGQQRAKRAESREQGQDHEHSFGRPGKQ</sequence>
<proteinExistence type="predicted"/>
<dbReference type="AlphaFoldDB" id="A0A0V1KUZ2"/>
<feature type="compositionally biased region" description="Basic and acidic residues" evidence="1">
    <location>
        <begin position="53"/>
        <end position="68"/>
    </location>
</feature>
<evidence type="ECO:0000256" key="1">
    <source>
        <dbReference type="SAM" id="MobiDB-lite"/>
    </source>
</evidence>
<organism evidence="2 3">
    <name type="scientific">Trichinella nativa</name>
    <dbReference type="NCBI Taxonomy" id="6335"/>
    <lineage>
        <taxon>Eukaryota</taxon>
        <taxon>Metazoa</taxon>
        <taxon>Ecdysozoa</taxon>
        <taxon>Nematoda</taxon>
        <taxon>Enoplea</taxon>
        <taxon>Dorylaimia</taxon>
        <taxon>Trichinellida</taxon>
        <taxon>Trichinellidae</taxon>
        <taxon>Trichinella</taxon>
    </lineage>
</organism>
<name>A0A0V1KUZ2_9BILA</name>
<evidence type="ECO:0000313" key="2">
    <source>
        <dbReference type="EMBL" id="KRZ50796.1"/>
    </source>
</evidence>